<dbReference type="InterPro" id="IPR035984">
    <property type="entry name" value="Acyl-CoA-binding_sf"/>
</dbReference>
<evidence type="ECO:0000256" key="1">
    <source>
        <dbReference type="ARBA" id="ARBA00023121"/>
    </source>
</evidence>
<dbReference type="InterPro" id="IPR000582">
    <property type="entry name" value="Acyl-CoA-binding_protein"/>
</dbReference>
<dbReference type="STRING" id="451379.A0A0N5AQC9"/>
<accession>A0A0N5AQC9</accession>
<feature type="domain" description="ACB" evidence="3">
    <location>
        <begin position="6"/>
        <end position="116"/>
    </location>
</feature>
<feature type="region of interest" description="Disordered" evidence="2">
    <location>
        <begin position="122"/>
        <end position="158"/>
    </location>
</feature>
<dbReference type="WBParaSite" id="SMUV_0000688601-mRNA-1">
    <property type="protein sequence ID" value="SMUV_0000688601-mRNA-1"/>
    <property type="gene ID" value="SMUV_0000688601"/>
</dbReference>
<reference evidence="5" key="1">
    <citation type="submission" date="2017-02" db="UniProtKB">
        <authorList>
            <consortium name="WormBaseParasite"/>
        </authorList>
    </citation>
    <scope>IDENTIFICATION</scope>
</reference>
<dbReference type="AlphaFoldDB" id="A0A0N5AQC9"/>
<dbReference type="GO" id="GO:0006631">
    <property type="term" value="P:fatty acid metabolic process"/>
    <property type="evidence" value="ECO:0007669"/>
    <property type="project" value="TreeGrafter"/>
</dbReference>
<protein>
    <submittedName>
        <fullName evidence="5">ACB domain-containing protein</fullName>
    </submittedName>
</protein>
<dbReference type="Pfam" id="PF00887">
    <property type="entry name" value="ACBP"/>
    <property type="match status" value="1"/>
</dbReference>
<dbReference type="PROSITE" id="PS51228">
    <property type="entry name" value="ACB_2"/>
    <property type="match status" value="1"/>
</dbReference>
<dbReference type="PANTHER" id="PTHR23310:SF124">
    <property type="entry name" value="ACB DOMAIN-CONTAINING PROTEIN"/>
    <property type="match status" value="1"/>
</dbReference>
<keyword evidence="4" id="KW-1185">Reference proteome</keyword>
<proteinExistence type="predicted"/>
<dbReference type="InterPro" id="IPR014352">
    <property type="entry name" value="FERM/acyl-CoA-bd_prot_sf"/>
</dbReference>
<dbReference type="GO" id="GO:0000062">
    <property type="term" value="F:fatty-acyl-CoA binding"/>
    <property type="evidence" value="ECO:0007669"/>
    <property type="project" value="InterPro"/>
</dbReference>
<dbReference type="SUPFAM" id="SSF47027">
    <property type="entry name" value="Acyl-CoA binding protein"/>
    <property type="match status" value="1"/>
</dbReference>
<keyword evidence="1" id="KW-0446">Lipid-binding</keyword>
<sequence>MLSDEEEQHFIDAVTRYKKMRARFVQRQELKGEFELLIKFDDATYPLFGLYQQAVVGDINVPKLDYTDPEELSYMWAWIKGNRKWHAWNKCKGLSKNEAKELYISEVDKLESELPFMIEDWKDEQDPRIPDQTASVPEEEQEQRRIITAKAKAARRSD</sequence>
<evidence type="ECO:0000259" key="3">
    <source>
        <dbReference type="PROSITE" id="PS51228"/>
    </source>
</evidence>
<dbReference type="Proteomes" id="UP000046393">
    <property type="component" value="Unplaced"/>
</dbReference>
<name>A0A0N5AQC9_9BILA</name>
<organism evidence="4 5">
    <name type="scientific">Syphacia muris</name>
    <dbReference type="NCBI Taxonomy" id="451379"/>
    <lineage>
        <taxon>Eukaryota</taxon>
        <taxon>Metazoa</taxon>
        <taxon>Ecdysozoa</taxon>
        <taxon>Nematoda</taxon>
        <taxon>Chromadorea</taxon>
        <taxon>Rhabditida</taxon>
        <taxon>Spirurina</taxon>
        <taxon>Oxyuridomorpha</taxon>
        <taxon>Oxyuroidea</taxon>
        <taxon>Oxyuridae</taxon>
        <taxon>Syphacia</taxon>
    </lineage>
</organism>
<evidence type="ECO:0000256" key="2">
    <source>
        <dbReference type="SAM" id="MobiDB-lite"/>
    </source>
</evidence>
<evidence type="ECO:0000313" key="5">
    <source>
        <dbReference type="WBParaSite" id="SMUV_0000688601-mRNA-1"/>
    </source>
</evidence>
<dbReference type="Gene3D" id="1.20.80.10">
    <property type="match status" value="1"/>
</dbReference>
<evidence type="ECO:0000313" key="4">
    <source>
        <dbReference type="Proteomes" id="UP000046393"/>
    </source>
</evidence>
<dbReference type="PANTHER" id="PTHR23310">
    <property type="entry name" value="ACYL-COA-BINDING PROTEIN, ACBP"/>
    <property type="match status" value="1"/>
</dbReference>